<evidence type="ECO:0000313" key="1">
    <source>
        <dbReference type="EMBL" id="MEJ8860016.1"/>
    </source>
</evidence>
<accession>A0ABU8XKH2</accession>
<name>A0ABU8XKH2_9BURK</name>
<keyword evidence="2" id="KW-1185">Reference proteome</keyword>
<protein>
    <submittedName>
        <fullName evidence="1">SIR2 family protein</fullName>
    </submittedName>
</protein>
<reference evidence="1 2" key="1">
    <citation type="submission" date="2024-03" db="EMBL/GenBank/DDBJ databases">
        <title>Novel species of the genus Variovorax.</title>
        <authorList>
            <person name="Liu Q."/>
            <person name="Xin Y.-H."/>
        </authorList>
    </citation>
    <scope>NUCLEOTIDE SEQUENCE [LARGE SCALE GENOMIC DNA]</scope>
    <source>
        <strain evidence="1 2">KACC 18901</strain>
    </source>
</reference>
<gene>
    <name evidence="1" type="ORF">WKW79_36130</name>
</gene>
<comment type="caution">
    <text evidence="1">The sequence shown here is derived from an EMBL/GenBank/DDBJ whole genome shotgun (WGS) entry which is preliminary data.</text>
</comment>
<proteinExistence type="predicted"/>
<organism evidence="1 2">
    <name type="scientific">Variovorax robiniae</name>
    <dbReference type="NCBI Taxonomy" id="1836199"/>
    <lineage>
        <taxon>Bacteria</taxon>
        <taxon>Pseudomonadati</taxon>
        <taxon>Pseudomonadota</taxon>
        <taxon>Betaproteobacteria</taxon>
        <taxon>Burkholderiales</taxon>
        <taxon>Comamonadaceae</taxon>
        <taxon>Variovorax</taxon>
    </lineage>
</organism>
<dbReference type="Proteomes" id="UP001367030">
    <property type="component" value="Unassembled WGS sequence"/>
</dbReference>
<evidence type="ECO:0000313" key="2">
    <source>
        <dbReference type="Proteomes" id="UP001367030"/>
    </source>
</evidence>
<dbReference type="RefSeq" id="WP_340340047.1">
    <property type="nucleotide sequence ID" value="NZ_JBBKZS010000051.1"/>
</dbReference>
<sequence length="512" mass="55634">MTIKLQTADALAKRLARAVLPGEREVVFLMGSGVCLPDAEGRGVLGAKAIMTLIEAELGPDWQPTDSYQTAFEQLIEQLGEDAANRVVRKAVLQATADAGLSLSGKSLKDDDLRDLERNAARWHVPQGLRALSALVTHLPECFGRSILTTNFDPLIEIGLSKQAAPYFSSALHADGSLLYLSGVGTHVVHLHGFWRGSDTLHTSTQLSQDRPQLADSLRNILRNSTLAILGYGGWDDLFMRTLAAALAGNSDSMDILWGFHESDAADVHRRYDHVVETLSPATNRGRAQFFRGVSADTVLAEAFRLATERRPAQDVPTFMQRVELARTGRVRYAELARPWSDPHASLGEYAKLLYRIDPSAAIKAAVIAAEYLLPRLERQGVNAAPVTSEAYGYARKSIGRAWTLLESGDSDDPWLSGAVIDLCADSEKEKNNAESAMLLVVADAVTAVLAQVSGQEVYAVGGNPQNERGAKDFAAIAIHRAARVLHDDDGALWSYIGRRLGGGPDPFGRFW</sequence>
<dbReference type="Pfam" id="PF13289">
    <property type="entry name" value="SIR2_2"/>
    <property type="match status" value="1"/>
</dbReference>
<dbReference type="EMBL" id="JBBKZS010000051">
    <property type="protein sequence ID" value="MEJ8860016.1"/>
    <property type="molecule type" value="Genomic_DNA"/>
</dbReference>